<dbReference type="InterPro" id="IPR046806">
    <property type="entry name" value="MrpA_C/MbhE"/>
</dbReference>
<reference evidence="16" key="1">
    <citation type="submission" date="2018-06" db="EMBL/GenBank/DDBJ databases">
        <authorList>
            <person name="Zhirakovskaya E."/>
        </authorList>
    </citation>
    <scope>NUCLEOTIDE SEQUENCE</scope>
</reference>
<dbReference type="Pfam" id="PF00662">
    <property type="entry name" value="Proton_antipo_N"/>
    <property type="match status" value="1"/>
</dbReference>
<feature type="transmembrane region" description="Helical" evidence="10">
    <location>
        <begin position="824"/>
        <end position="848"/>
    </location>
</feature>
<dbReference type="Pfam" id="PF13244">
    <property type="entry name" value="MbhD"/>
    <property type="match status" value="1"/>
</dbReference>
<evidence type="ECO:0000313" key="16">
    <source>
        <dbReference type="EMBL" id="VAW47587.1"/>
    </source>
</evidence>
<feature type="transmembrane region" description="Helical" evidence="10">
    <location>
        <begin position="213"/>
        <end position="238"/>
    </location>
</feature>
<feature type="transmembrane region" description="Helical" evidence="10">
    <location>
        <begin position="796"/>
        <end position="818"/>
    </location>
</feature>
<dbReference type="InterPro" id="IPR001750">
    <property type="entry name" value="ND/Mrp_TM"/>
</dbReference>
<feature type="domain" description="Na+/H+ antiporter MnhB subunit-related protein" evidence="13">
    <location>
        <begin position="797"/>
        <end position="920"/>
    </location>
</feature>
<sequence>MTLTTLLSFNLPIVALLPFVGAIFAAWASKLNRLASAWVAAFVAILALAFLAPSMAQVFAGETFIQSWTWIPAIGLEFAFRLDGLALLFALLILVIGLLVIIYARYYLSKKDSMGRFFAYLLMFMGSMLGIVLSENLIQMVVFWELTSLTSYLLISYWQHRQDARAGARMALIITGGGGLALLAGVLLLGHVVGSYNLTDVLVAGDLIRGHDLYLPILVLILIGVFTKSAQFPFHFWLPHAMAAPTPVSAYLHSATMVKAGIFLLARFFPVLSGTPEWTWIVGGAGLITFLIGAYSALFQHDIKGLLAYSTISHLGLITLLFGFGTQLAAVAAIFHIINHATFKASLFMVAGIIDHETGTRDMRRINGLFKYMPHTAVLAMIAAAAMAGVPLLNGFLSKEMFFDQALTASNASIWAWSIPILVVFAAVFSVAYSLRFIHDVFFNGEPIDLPKTPHEPPRFMKIPVDLLVVICLAVGIVPMFTVAPILAIAVAGTLQSTPPEYSLAIWHGFNLPLLMSFVALVLGVLVYTMRKRLFAWHESGVAHWDARIIFNAVLGGLNRFAIWVTRSFDKGSLQNASVWVIATALLAGFIGFTSVSAPLFGDRVLMPVDGVSVLAAGVLMVASVMTLAWHRKRLIALVMLGVVGLIISLMFVKFSAPDLALTQLSVEIVTVILLLLALYFLPQTTPKETCDLRVVRDIVVAVLSGVGVTLLTMAVLTRDFAPISEFFLLNSVPGGGGTNVVNVILVDFRGTDTLGEIAVLALAGLGIFAMLQGMKLHAPEQDSGGRVWNKDLHPVIMQTLTRLLLPLMLMIAIYIFLRGHNLPGGGFIAGLIAAVALIVQYLSNGIAWTNDRLKFDMHWVIGFGLLIATATGLVAMGLGYPFMTTAFTYLNWPIVGKFEVASAIAFDLGVFLVVVGATVMSLVELGKLSDESHKTQQNEPVNNQPTSQKEAN</sequence>
<feature type="transmembrane region" description="Helical" evidence="10">
    <location>
        <begin position="140"/>
        <end position="158"/>
    </location>
</feature>
<dbReference type="InterPro" id="IPR050616">
    <property type="entry name" value="CPA3_Na-H_Antiporter_A"/>
</dbReference>
<feature type="region of interest" description="Disordered" evidence="9">
    <location>
        <begin position="932"/>
        <end position="953"/>
    </location>
</feature>
<feature type="transmembrane region" description="Helical" evidence="10">
    <location>
        <begin position="467"/>
        <end position="493"/>
    </location>
</feature>
<dbReference type="PANTHER" id="PTHR43373">
    <property type="entry name" value="NA(+)/H(+) ANTIPORTER SUBUNIT"/>
    <property type="match status" value="1"/>
</dbReference>
<dbReference type="Pfam" id="PF00361">
    <property type="entry name" value="Proton_antipo_M"/>
    <property type="match status" value="1"/>
</dbReference>
<name>A0A3B0WA80_9ZZZZ</name>
<feature type="transmembrane region" description="Helical" evidence="10">
    <location>
        <begin position="414"/>
        <end position="435"/>
    </location>
</feature>
<dbReference type="Pfam" id="PF04039">
    <property type="entry name" value="MnhB"/>
    <property type="match status" value="1"/>
</dbReference>
<evidence type="ECO:0000256" key="10">
    <source>
        <dbReference type="SAM" id="Phobius"/>
    </source>
</evidence>
<feature type="transmembrane region" description="Helical" evidence="10">
    <location>
        <begin position="758"/>
        <end position="775"/>
    </location>
</feature>
<dbReference type="GO" id="GO:0005886">
    <property type="term" value="C:plasma membrane"/>
    <property type="evidence" value="ECO:0007669"/>
    <property type="project" value="UniProtKB-SubCell"/>
</dbReference>
<evidence type="ECO:0000256" key="4">
    <source>
        <dbReference type="ARBA" id="ARBA00022475"/>
    </source>
</evidence>
<dbReference type="GO" id="GO:0015297">
    <property type="term" value="F:antiporter activity"/>
    <property type="evidence" value="ECO:0007669"/>
    <property type="project" value="UniProtKB-KW"/>
</dbReference>
<dbReference type="InterPro" id="IPR025383">
    <property type="entry name" value="MrpA_C/MbhD"/>
</dbReference>
<protein>
    <submittedName>
        <fullName evidence="16">Na(+) H(+) antiporter subunit A / Na(+) H(+) antiporter subunit B</fullName>
    </submittedName>
</protein>
<dbReference type="AlphaFoldDB" id="A0A3B0WA80"/>
<feature type="transmembrane region" description="Helical" evidence="10">
    <location>
        <begin position="170"/>
        <end position="193"/>
    </location>
</feature>
<dbReference type="InterPro" id="IPR007182">
    <property type="entry name" value="MnhB"/>
</dbReference>
<evidence type="ECO:0000256" key="7">
    <source>
        <dbReference type="ARBA" id="ARBA00023065"/>
    </source>
</evidence>
<evidence type="ECO:0000259" key="11">
    <source>
        <dbReference type="Pfam" id="PF00361"/>
    </source>
</evidence>
<dbReference type="InterPro" id="IPR001516">
    <property type="entry name" value="Proton_antipo_N"/>
</dbReference>
<feature type="transmembrane region" description="Helical" evidence="10">
    <location>
        <begin position="306"/>
        <end position="324"/>
    </location>
</feature>
<feature type="transmembrane region" description="Helical" evidence="10">
    <location>
        <begin position="860"/>
        <end position="881"/>
    </location>
</feature>
<feature type="transmembrane region" description="Helical" evidence="10">
    <location>
        <begin position="505"/>
        <end position="528"/>
    </location>
</feature>
<organism evidence="16">
    <name type="scientific">hydrothermal vent metagenome</name>
    <dbReference type="NCBI Taxonomy" id="652676"/>
    <lineage>
        <taxon>unclassified sequences</taxon>
        <taxon>metagenomes</taxon>
        <taxon>ecological metagenomes</taxon>
    </lineage>
</organism>
<feature type="transmembrane region" description="Helical" evidence="10">
    <location>
        <begin position="39"/>
        <end position="60"/>
    </location>
</feature>
<evidence type="ECO:0000256" key="1">
    <source>
        <dbReference type="ARBA" id="ARBA00004651"/>
    </source>
</evidence>
<feature type="transmembrane region" description="Helical" evidence="10">
    <location>
        <begin position="612"/>
        <end position="630"/>
    </location>
</feature>
<feature type="domain" description="MrpA C-terminal/MbhE" evidence="15">
    <location>
        <begin position="694"/>
        <end position="775"/>
    </location>
</feature>
<evidence type="ECO:0000259" key="14">
    <source>
        <dbReference type="Pfam" id="PF13244"/>
    </source>
</evidence>
<keyword evidence="7" id="KW-0406">Ion transport</keyword>
<feature type="transmembrane region" description="Helical" evidence="10">
    <location>
        <begin position="250"/>
        <end position="272"/>
    </location>
</feature>
<keyword evidence="3" id="KW-0050">Antiport</keyword>
<evidence type="ECO:0000256" key="6">
    <source>
        <dbReference type="ARBA" id="ARBA00022989"/>
    </source>
</evidence>
<feature type="transmembrane region" description="Helical" evidence="10">
    <location>
        <begin position="635"/>
        <end position="653"/>
    </location>
</feature>
<feature type="transmembrane region" description="Helical" evidence="10">
    <location>
        <begin position="375"/>
        <end position="394"/>
    </location>
</feature>
<feature type="domain" description="MrpA C-terminal/MbhD" evidence="14">
    <location>
        <begin position="619"/>
        <end position="684"/>
    </location>
</feature>
<feature type="transmembrane region" description="Helical" evidence="10">
    <location>
        <begin position="901"/>
        <end position="924"/>
    </location>
</feature>
<feature type="domain" description="NADH-Ubiquinone oxidoreductase (complex I) chain 5 N-terminal" evidence="12">
    <location>
        <begin position="70"/>
        <end position="118"/>
    </location>
</feature>
<dbReference type="GO" id="GO:0006811">
    <property type="term" value="P:monoatomic ion transport"/>
    <property type="evidence" value="ECO:0007669"/>
    <property type="project" value="UniProtKB-KW"/>
</dbReference>
<keyword evidence="5 10" id="KW-0812">Transmembrane</keyword>
<evidence type="ECO:0000259" key="13">
    <source>
        <dbReference type="Pfam" id="PF04039"/>
    </source>
</evidence>
<comment type="subcellular location">
    <subcellularLocation>
        <location evidence="1">Cell membrane</location>
        <topology evidence="1">Multi-pass membrane protein</topology>
    </subcellularLocation>
</comment>
<dbReference type="EMBL" id="UOFB01000208">
    <property type="protein sequence ID" value="VAW47587.1"/>
    <property type="molecule type" value="Genomic_DNA"/>
</dbReference>
<dbReference type="Pfam" id="PF20501">
    <property type="entry name" value="MbhE"/>
    <property type="match status" value="1"/>
</dbReference>
<dbReference type="PRINTS" id="PR01434">
    <property type="entry name" value="NADHDHGNASE5"/>
</dbReference>
<feature type="compositionally biased region" description="Polar residues" evidence="9">
    <location>
        <begin position="938"/>
        <end position="953"/>
    </location>
</feature>
<dbReference type="PANTHER" id="PTHR43373:SF1">
    <property type="entry name" value="NA(+)_H(+) ANTIPORTER SUBUNIT A"/>
    <property type="match status" value="1"/>
</dbReference>
<feature type="transmembrane region" description="Helical" evidence="10">
    <location>
        <begin position="330"/>
        <end position="354"/>
    </location>
</feature>
<feature type="transmembrane region" description="Helical" evidence="10">
    <location>
        <begin position="665"/>
        <end position="683"/>
    </location>
</feature>
<feature type="transmembrane region" description="Helical" evidence="10">
    <location>
        <begin position="577"/>
        <end position="600"/>
    </location>
</feature>
<feature type="transmembrane region" description="Helical" evidence="10">
    <location>
        <begin position="278"/>
        <end position="299"/>
    </location>
</feature>
<evidence type="ECO:0000256" key="2">
    <source>
        <dbReference type="ARBA" id="ARBA00022448"/>
    </source>
</evidence>
<feature type="transmembrane region" description="Helical" evidence="10">
    <location>
        <begin position="6"/>
        <end position="27"/>
    </location>
</feature>
<evidence type="ECO:0000259" key="12">
    <source>
        <dbReference type="Pfam" id="PF00662"/>
    </source>
</evidence>
<keyword evidence="8 10" id="KW-0472">Membrane</keyword>
<accession>A0A3B0WA80</accession>
<proteinExistence type="predicted"/>
<feature type="transmembrane region" description="Helical" evidence="10">
    <location>
        <begin position="695"/>
        <end position="717"/>
    </location>
</feature>
<evidence type="ECO:0000259" key="15">
    <source>
        <dbReference type="Pfam" id="PF20501"/>
    </source>
</evidence>
<keyword evidence="4" id="KW-1003">Cell membrane</keyword>
<dbReference type="NCBIfam" id="NF009288">
    <property type="entry name" value="PRK12648.1"/>
    <property type="match status" value="1"/>
</dbReference>
<feature type="transmembrane region" description="Helical" evidence="10">
    <location>
        <begin position="85"/>
        <end position="105"/>
    </location>
</feature>
<evidence type="ECO:0000256" key="8">
    <source>
        <dbReference type="ARBA" id="ARBA00023136"/>
    </source>
</evidence>
<keyword evidence="6 10" id="KW-1133">Transmembrane helix</keyword>
<evidence type="ECO:0000256" key="3">
    <source>
        <dbReference type="ARBA" id="ARBA00022449"/>
    </source>
</evidence>
<feature type="domain" description="NADH:quinone oxidoreductase/Mrp antiporter transmembrane" evidence="11">
    <location>
        <begin position="134"/>
        <end position="417"/>
    </location>
</feature>
<evidence type="ECO:0000256" key="5">
    <source>
        <dbReference type="ARBA" id="ARBA00022692"/>
    </source>
</evidence>
<gene>
    <name evidence="16" type="ORF">MNBD_GAMMA04-2028</name>
</gene>
<evidence type="ECO:0000256" key="9">
    <source>
        <dbReference type="SAM" id="MobiDB-lite"/>
    </source>
</evidence>
<feature type="transmembrane region" description="Helical" evidence="10">
    <location>
        <begin position="117"/>
        <end position="134"/>
    </location>
</feature>
<keyword evidence="2" id="KW-0813">Transport</keyword>